<dbReference type="PROSITE" id="PS51471">
    <property type="entry name" value="FE2OG_OXY"/>
    <property type="match status" value="1"/>
</dbReference>
<dbReference type="InterPro" id="IPR005123">
    <property type="entry name" value="Oxoglu/Fe-dep_dioxygenase_dom"/>
</dbReference>
<keyword evidence="3" id="KW-0223">Dioxygenase</keyword>
<keyword evidence="2" id="KW-0479">Metal-binding</keyword>
<dbReference type="PANTHER" id="PTHR10869:SF246">
    <property type="entry name" value="TRANSMEMBRANE PROLYL 4-HYDROXYLASE"/>
    <property type="match status" value="1"/>
</dbReference>
<accession>A0A4P9XQG4</accession>
<dbReference type="GO" id="GO:0005783">
    <property type="term" value="C:endoplasmic reticulum"/>
    <property type="evidence" value="ECO:0007669"/>
    <property type="project" value="TreeGrafter"/>
</dbReference>
<name>A0A4P9XQG4_9FUNG</name>
<dbReference type="EMBL" id="KZ992679">
    <property type="protein sequence ID" value="RKP07731.1"/>
    <property type="molecule type" value="Genomic_DNA"/>
</dbReference>
<dbReference type="OrthoDB" id="1877616at2759"/>
<evidence type="ECO:0000256" key="4">
    <source>
        <dbReference type="ARBA" id="ARBA00023002"/>
    </source>
</evidence>
<gene>
    <name evidence="7" type="ORF">THASP1DRAFT_2589</name>
</gene>
<keyword evidence="4" id="KW-0560">Oxidoreductase</keyword>
<dbReference type="InterPro" id="IPR044862">
    <property type="entry name" value="Pro_4_hyd_alph_FE2OG_OXY"/>
</dbReference>
<dbReference type="STRING" id="78915.A0A4P9XQG4"/>
<protein>
    <recommendedName>
        <fullName evidence="6">Fe2OG dioxygenase domain-containing protein</fullName>
    </recommendedName>
</protein>
<dbReference type="InterPro" id="IPR045054">
    <property type="entry name" value="P4HA-like"/>
</dbReference>
<reference evidence="8" key="1">
    <citation type="journal article" date="2018" name="Nat. Microbiol.">
        <title>Leveraging single-cell genomics to expand the fungal tree of life.</title>
        <authorList>
            <person name="Ahrendt S.R."/>
            <person name="Quandt C.A."/>
            <person name="Ciobanu D."/>
            <person name="Clum A."/>
            <person name="Salamov A."/>
            <person name="Andreopoulos B."/>
            <person name="Cheng J.F."/>
            <person name="Woyke T."/>
            <person name="Pelin A."/>
            <person name="Henrissat B."/>
            <person name="Reynolds N.K."/>
            <person name="Benny G.L."/>
            <person name="Smith M.E."/>
            <person name="James T.Y."/>
            <person name="Grigoriev I.V."/>
        </authorList>
    </citation>
    <scope>NUCLEOTIDE SEQUENCE [LARGE SCALE GENOMIC DNA]</scope>
    <source>
        <strain evidence="8">RSA 1356</strain>
    </source>
</reference>
<keyword evidence="8" id="KW-1185">Reference proteome</keyword>
<feature type="domain" description="Fe2OG dioxygenase" evidence="6">
    <location>
        <begin position="82"/>
        <end position="190"/>
    </location>
</feature>
<dbReference type="Pfam" id="PF13640">
    <property type="entry name" value="2OG-FeII_Oxy_3"/>
    <property type="match status" value="1"/>
</dbReference>
<evidence type="ECO:0000313" key="7">
    <source>
        <dbReference type="EMBL" id="RKP07731.1"/>
    </source>
</evidence>
<evidence type="ECO:0000259" key="6">
    <source>
        <dbReference type="PROSITE" id="PS51471"/>
    </source>
</evidence>
<sequence>YKVYMINRDPMIVYLEDFLQPGEAEHMISIAKPRMERSRVVGEQKHSDTRTSSSAYLDKSMDSVVRCIEQRASQFSNISVEATESLQVVWYTKGQEFRPHHDYLMRKDLKHDHWSRHGQRYVTILVYLNEPTKGGSTLFSTLGIDIKPKKNDAIFWYNVGLNELEDIRTMHGGSPVEEGEKYAINIWQRK</sequence>
<dbReference type="SMART" id="SM00702">
    <property type="entry name" value="P4Hc"/>
    <property type="match status" value="1"/>
</dbReference>
<dbReference type="PANTHER" id="PTHR10869">
    <property type="entry name" value="PROLYL 4-HYDROXYLASE ALPHA SUBUNIT"/>
    <property type="match status" value="1"/>
</dbReference>
<feature type="non-terminal residue" evidence="7">
    <location>
        <position position="190"/>
    </location>
</feature>
<dbReference type="AlphaFoldDB" id="A0A4P9XQG4"/>
<evidence type="ECO:0000256" key="3">
    <source>
        <dbReference type="ARBA" id="ARBA00022964"/>
    </source>
</evidence>
<dbReference type="Gene3D" id="2.60.120.620">
    <property type="entry name" value="q2cbj1_9rhob like domain"/>
    <property type="match status" value="1"/>
</dbReference>
<keyword evidence="5" id="KW-0408">Iron</keyword>
<evidence type="ECO:0000313" key="8">
    <source>
        <dbReference type="Proteomes" id="UP000271241"/>
    </source>
</evidence>
<evidence type="ECO:0000256" key="1">
    <source>
        <dbReference type="ARBA" id="ARBA00001961"/>
    </source>
</evidence>
<dbReference type="InterPro" id="IPR006620">
    <property type="entry name" value="Pro_4_hyd_alph"/>
</dbReference>
<dbReference type="GO" id="GO:0004656">
    <property type="term" value="F:procollagen-proline 4-dioxygenase activity"/>
    <property type="evidence" value="ECO:0007669"/>
    <property type="project" value="TreeGrafter"/>
</dbReference>
<dbReference type="GO" id="GO:0005506">
    <property type="term" value="F:iron ion binding"/>
    <property type="evidence" value="ECO:0007669"/>
    <property type="project" value="InterPro"/>
</dbReference>
<feature type="non-terminal residue" evidence="7">
    <location>
        <position position="1"/>
    </location>
</feature>
<comment type="cofactor">
    <cofactor evidence="1">
        <name>L-ascorbate</name>
        <dbReference type="ChEBI" id="CHEBI:38290"/>
    </cofactor>
</comment>
<evidence type="ECO:0000256" key="2">
    <source>
        <dbReference type="ARBA" id="ARBA00022723"/>
    </source>
</evidence>
<dbReference type="Proteomes" id="UP000271241">
    <property type="component" value="Unassembled WGS sequence"/>
</dbReference>
<proteinExistence type="predicted"/>
<evidence type="ECO:0000256" key="5">
    <source>
        <dbReference type="ARBA" id="ARBA00023004"/>
    </source>
</evidence>
<organism evidence="7 8">
    <name type="scientific">Thamnocephalis sphaerospora</name>
    <dbReference type="NCBI Taxonomy" id="78915"/>
    <lineage>
        <taxon>Eukaryota</taxon>
        <taxon>Fungi</taxon>
        <taxon>Fungi incertae sedis</taxon>
        <taxon>Zoopagomycota</taxon>
        <taxon>Zoopagomycotina</taxon>
        <taxon>Zoopagomycetes</taxon>
        <taxon>Zoopagales</taxon>
        <taxon>Sigmoideomycetaceae</taxon>
        <taxon>Thamnocephalis</taxon>
    </lineage>
</organism>
<dbReference type="GO" id="GO:0031418">
    <property type="term" value="F:L-ascorbic acid binding"/>
    <property type="evidence" value="ECO:0007669"/>
    <property type="project" value="InterPro"/>
</dbReference>